<feature type="region of interest" description="Disordered" evidence="2">
    <location>
        <begin position="441"/>
        <end position="462"/>
    </location>
</feature>
<dbReference type="VEuPathDB" id="FungiDB:RhiirA1_473708"/>
<dbReference type="PANTHER" id="PTHR46888:SF1">
    <property type="entry name" value="RIBONUCLEASE H"/>
    <property type="match status" value="1"/>
</dbReference>
<feature type="region of interest" description="Disordered" evidence="2">
    <location>
        <begin position="480"/>
        <end position="499"/>
    </location>
</feature>
<keyword evidence="1" id="KW-0863">Zinc-finger</keyword>
<dbReference type="InterPro" id="IPR036875">
    <property type="entry name" value="Znf_CCHC_sf"/>
</dbReference>
<evidence type="ECO:0000256" key="2">
    <source>
        <dbReference type="SAM" id="MobiDB-lite"/>
    </source>
</evidence>
<dbReference type="InterPro" id="IPR001878">
    <property type="entry name" value="Znf_CCHC"/>
</dbReference>
<feature type="compositionally biased region" description="Polar residues" evidence="2">
    <location>
        <begin position="170"/>
        <end position="181"/>
    </location>
</feature>
<keyword evidence="1" id="KW-0479">Metal-binding</keyword>
<dbReference type="InterPro" id="IPR005162">
    <property type="entry name" value="Retrotrans_gag_dom"/>
</dbReference>
<accession>A0A2N0R025</accession>
<dbReference type="Pfam" id="PF03732">
    <property type="entry name" value="Retrotrans_gag"/>
    <property type="match status" value="1"/>
</dbReference>
<feature type="compositionally biased region" description="Polar residues" evidence="2">
    <location>
        <begin position="96"/>
        <end position="113"/>
    </location>
</feature>
<organism evidence="4 5">
    <name type="scientific">Rhizophagus irregularis</name>
    <dbReference type="NCBI Taxonomy" id="588596"/>
    <lineage>
        <taxon>Eukaryota</taxon>
        <taxon>Fungi</taxon>
        <taxon>Fungi incertae sedis</taxon>
        <taxon>Mucoromycota</taxon>
        <taxon>Glomeromycotina</taxon>
        <taxon>Glomeromycetes</taxon>
        <taxon>Glomerales</taxon>
        <taxon>Glomeraceae</taxon>
        <taxon>Rhizophagus</taxon>
    </lineage>
</organism>
<feature type="compositionally biased region" description="Low complexity" evidence="2">
    <location>
        <begin position="522"/>
        <end position="542"/>
    </location>
</feature>
<dbReference type="PROSITE" id="PS50158">
    <property type="entry name" value="ZF_CCHC"/>
    <property type="match status" value="2"/>
</dbReference>
<feature type="compositionally biased region" description="Basic and acidic residues" evidence="2">
    <location>
        <begin position="141"/>
        <end position="156"/>
    </location>
</feature>
<evidence type="ECO:0000313" key="5">
    <source>
        <dbReference type="Proteomes" id="UP000232688"/>
    </source>
</evidence>
<dbReference type="GO" id="GO:0008270">
    <property type="term" value="F:zinc ion binding"/>
    <property type="evidence" value="ECO:0007669"/>
    <property type="project" value="UniProtKB-KW"/>
</dbReference>
<feature type="region of interest" description="Disordered" evidence="2">
    <location>
        <begin position="514"/>
        <end position="542"/>
    </location>
</feature>
<gene>
    <name evidence="4" type="ORF">RhiirA1_473708</name>
</gene>
<dbReference type="Pfam" id="PF00098">
    <property type="entry name" value="zf-CCHC"/>
    <property type="match status" value="2"/>
</dbReference>
<protein>
    <recommendedName>
        <fullName evidence="3">CCHC-type domain-containing protein</fullName>
    </recommendedName>
</protein>
<dbReference type="Proteomes" id="UP000232688">
    <property type="component" value="Unassembled WGS sequence"/>
</dbReference>
<feature type="compositionally biased region" description="Basic and acidic residues" evidence="2">
    <location>
        <begin position="182"/>
        <end position="198"/>
    </location>
</feature>
<dbReference type="Gene3D" id="4.10.60.10">
    <property type="entry name" value="Zinc finger, CCHC-type"/>
    <property type="match status" value="2"/>
</dbReference>
<feature type="compositionally biased region" description="Low complexity" evidence="2">
    <location>
        <begin position="445"/>
        <end position="462"/>
    </location>
</feature>
<evidence type="ECO:0000256" key="1">
    <source>
        <dbReference type="PROSITE-ProRule" id="PRU00047"/>
    </source>
</evidence>
<feature type="compositionally biased region" description="Polar residues" evidence="2">
    <location>
        <begin position="121"/>
        <end position="138"/>
    </location>
</feature>
<dbReference type="EMBL" id="LLXH01002077">
    <property type="protein sequence ID" value="PKC56641.1"/>
    <property type="molecule type" value="Genomic_DNA"/>
</dbReference>
<evidence type="ECO:0000313" key="4">
    <source>
        <dbReference type="EMBL" id="PKC56641.1"/>
    </source>
</evidence>
<feature type="compositionally biased region" description="Low complexity" evidence="2">
    <location>
        <begin position="481"/>
        <end position="493"/>
    </location>
</feature>
<name>A0A2N0R025_9GLOM</name>
<keyword evidence="1" id="KW-0862">Zinc</keyword>
<dbReference type="GO" id="GO:0003676">
    <property type="term" value="F:nucleic acid binding"/>
    <property type="evidence" value="ECO:0007669"/>
    <property type="project" value="InterPro"/>
</dbReference>
<sequence length="542" mass="62402">MFNHFDTIKTGKQDLIEDLSCADCYPEDQNLGLLENPRFREFWQFVISPRYPDSELVQTIRYIVIPAFDTLVETIQFYWEVTDCFNNWEAYYSEQSSDTASNTSKISGKVNQNKTDKNDESLGNEQQFGGTEPTTSIQDKAWQDQRNEEGENEKAESIISHDTVLKNGEDSSFSQIGINDTSNDHIYDPKKEVKEKQKAKTSSSSNKWSTEPFSTYKPYSDTELSLNPKSFVTVKPFQGSFGSSSIRTLTLKTSRQNDLLDFSSNNLQDDEEPEEQTPISEAEQNKIMLQFFQQVQKFYAKGVEPRESRLVDFPVFKGGNQDPVEWIEAFSRACVANRVSEERAIVLVASYLKGTALTWYNRQNIIFWENDNSPQQSFTHLFKDHFCNPFRISQWKHQLRNRKQKQGETIEEYIAAITELWKRMVERKISEGITAALSQMRTETKPTNPTPNNNNNNNQNRNNSGCYVCGRTGHIAKNCRQRNNQQNNSNRNNNGRDLRNVDCYNCGRKGHVSRNCRSPPSNNNNSNNGTNNGFQNNGRLNY</sequence>
<dbReference type="VEuPathDB" id="FungiDB:RhiirFUN_020575"/>
<feature type="region of interest" description="Disordered" evidence="2">
    <location>
        <begin position="96"/>
        <end position="212"/>
    </location>
</feature>
<feature type="domain" description="CCHC-type" evidence="3">
    <location>
        <begin position="503"/>
        <end position="518"/>
    </location>
</feature>
<dbReference type="PANTHER" id="PTHR46888">
    <property type="entry name" value="ZINC KNUCKLE DOMAINCONTAINING PROTEIN-RELATED"/>
    <property type="match status" value="1"/>
</dbReference>
<dbReference type="VEuPathDB" id="FungiDB:FUN_000736"/>
<reference evidence="4 5" key="1">
    <citation type="submission" date="2017-10" db="EMBL/GenBank/DDBJ databases">
        <title>Extensive intraspecific genome diversity in a model arbuscular mycorrhizal fungus.</title>
        <authorList>
            <person name="Chen E.C.H."/>
            <person name="Morin E."/>
            <person name="Baudet D."/>
            <person name="Noel J."/>
            <person name="Ndikumana S."/>
            <person name="Charron P."/>
            <person name="St-Onge C."/>
            <person name="Giorgi J."/>
            <person name="Grigoriev I.V."/>
            <person name="Roux C."/>
            <person name="Martin F.M."/>
            <person name="Corradi N."/>
        </authorList>
    </citation>
    <scope>NUCLEOTIDE SEQUENCE [LARGE SCALE GENOMIC DNA]</scope>
    <source>
        <strain evidence="4 5">A1</strain>
    </source>
</reference>
<dbReference type="SUPFAM" id="SSF57756">
    <property type="entry name" value="Retrovirus zinc finger-like domains"/>
    <property type="match status" value="1"/>
</dbReference>
<feature type="domain" description="CCHC-type" evidence="3">
    <location>
        <begin position="466"/>
        <end position="481"/>
    </location>
</feature>
<evidence type="ECO:0000259" key="3">
    <source>
        <dbReference type="PROSITE" id="PS50158"/>
    </source>
</evidence>
<feature type="compositionally biased region" description="Polar residues" evidence="2">
    <location>
        <begin position="201"/>
        <end position="212"/>
    </location>
</feature>
<reference evidence="4 5" key="2">
    <citation type="submission" date="2017-10" db="EMBL/GenBank/DDBJ databases">
        <title>Genome analyses suggest a sexual origin of heterokaryosis in a supposedly ancient asexual fungus.</title>
        <authorList>
            <person name="Corradi N."/>
            <person name="Sedzielewska K."/>
            <person name="Noel J."/>
            <person name="Charron P."/>
            <person name="Farinelli L."/>
            <person name="Marton T."/>
            <person name="Kruger M."/>
            <person name="Pelin A."/>
            <person name="Brachmann A."/>
            <person name="Corradi N."/>
        </authorList>
    </citation>
    <scope>NUCLEOTIDE SEQUENCE [LARGE SCALE GENOMIC DNA]</scope>
    <source>
        <strain evidence="4 5">A1</strain>
    </source>
</reference>
<dbReference type="AlphaFoldDB" id="A0A2N0R025"/>
<proteinExistence type="predicted"/>
<dbReference type="SMART" id="SM00343">
    <property type="entry name" value="ZnF_C2HC"/>
    <property type="match status" value="2"/>
</dbReference>
<comment type="caution">
    <text evidence="4">The sequence shown here is derived from an EMBL/GenBank/DDBJ whole genome shotgun (WGS) entry which is preliminary data.</text>
</comment>